<feature type="domain" description="RNase H type-1" evidence="2">
    <location>
        <begin position="163"/>
        <end position="281"/>
    </location>
</feature>
<dbReference type="PANTHER" id="PTHR47074">
    <property type="entry name" value="BNAC02G40300D PROTEIN"/>
    <property type="match status" value="1"/>
</dbReference>
<evidence type="ECO:0000256" key="1">
    <source>
        <dbReference type="SAM" id="MobiDB-lite"/>
    </source>
</evidence>
<gene>
    <name evidence="3" type="ORF">HID58_087217</name>
</gene>
<accession>A0ABQ7XV76</accession>
<reference evidence="3 4" key="1">
    <citation type="submission" date="2021-05" db="EMBL/GenBank/DDBJ databases">
        <title>Genome Assembly of Synthetic Allotetraploid Brassica napus Reveals Homoeologous Exchanges between Subgenomes.</title>
        <authorList>
            <person name="Davis J.T."/>
        </authorList>
    </citation>
    <scope>NUCLEOTIDE SEQUENCE [LARGE SCALE GENOMIC DNA]</scope>
    <source>
        <strain evidence="4">cv. Da-Ae</strain>
        <tissue evidence="3">Seedling</tissue>
    </source>
</reference>
<dbReference type="InterPro" id="IPR012337">
    <property type="entry name" value="RNaseH-like_sf"/>
</dbReference>
<dbReference type="InterPro" id="IPR044730">
    <property type="entry name" value="RNase_H-like_dom_plant"/>
</dbReference>
<proteinExistence type="predicted"/>
<dbReference type="InterPro" id="IPR052929">
    <property type="entry name" value="RNase_H-like_EbsB-rel"/>
</dbReference>
<keyword evidence="4" id="KW-1185">Reference proteome</keyword>
<feature type="region of interest" description="Disordered" evidence="1">
    <location>
        <begin position="73"/>
        <end position="95"/>
    </location>
</feature>
<comment type="caution">
    <text evidence="3">The sequence shown here is derived from an EMBL/GenBank/DDBJ whole genome shotgun (WGS) entry which is preliminary data.</text>
</comment>
<dbReference type="PANTHER" id="PTHR47074:SF11">
    <property type="entry name" value="REVERSE TRANSCRIPTASE-LIKE PROTEIN"/>
    <property type="match status" value="1"/>
</dbReference>
<dbReference type="SUPFAM" id="SSF53098">
    <property type="entry name" value="Ribonuclease H-like"/>
    <property type="match status" value="1"/>
</dbReference>
<protein>
    <recommendedName>
        <fullName evidence="2">RNase H type-1 domain-containing protein</fullName>
    </recommendedName>
</protein>
<dbReference type="CDD" id="cd06222">
    <property type="entry name" value="RNase_H_like"/>
    <property type="match status" value="1"/>
</dbReference>
<evidence type="ECO:0000313" key="4">
    <source>
        <dbReference type="Proteomes" id="UP000824890"/>
    </source>
</evidence>
<evidence type="ECO:0000313" key="3">
    <source>
        <dbReference type="EMBL" id="KAH0858956.1"/>
    </source>
</evidence>
<dbReference type="Proteomes" id="UP000824890">
    <property type="component" value="Unassembled WGS sequence"/>
</dbReference>
<dbReference type="EMBL" id="JAGKQM010000019">
    <property type="protein sequence ID" value="KAH0858956.1"/>
    <property type="molecule type" value="Genomic_DNA"/>
</dbReference>
<name>A0ABQ7XV76_BRANA</name>
<evidence type="ECO:0000259" key="2">
    <source>
        <dbReference type="Pfam" id="PF13456"/>
    </source>
</evidence>
<dbReference type="Pfam" id="PF13456">
    <property type="entry name" value="RVT_3"/>
    <property type="match status" value="1"/>
</dbReference>
<dbReference type="InterPro" id="IPR002156">
    <property type="entry name" value="RNaseH_domain"/>
</dbReference>
<sequence>MRYKGTGHIFNYLDTGAQSLHDHPLREGHQQFPQRDRTSDEDAESFYSPLSIVSAPGLVSTGFYLGLSSEGRVAGNQNHGKAQRKRPQSWKRNLTGRSTSWNRHHVCQVIHEDDIELVLQTKLSLPRDDSLTEKPNNQSCLRQGSILVERWKPHPWNMIKINVGASWDGDTIISGASWINRNSQDQVVSHSRRSYSGVKFFLEAEFLATFWAIEAVKNLRLNSVILEVSSKEVYELITNSLRGPQNCLVLNNLCALLHTAGNYHITYVHLSLNRVASEVADSVTRDLRLHSYVASGGLRWLTPLINLEAAASGHALRQ</sequence>
<organism evidence="3 4">
    <name type="scientific">Brassica napus</name>
    <name type="common">Rape</name>
    <dbReference type="NCBI Taxonomy" id="3708"/>
    <lineage>
        <taxon>Eukaryota</taxon>
        <taxon>Viridiplantae</taxon>
        <taxon>Streptophyta</taxon>
        <taxon>Embryophyta</taxon>
        <taxon>Tracheophyta</taxon>
        <taxon>Spermatophyta</taxon>
        <taxon>Magnoliopsida</taxon>
        <taxon>eudicotyledons</taxon>
        <taxon>Gunneridae</taxon>
        <taxon>Pentapetalae</taxon>
        <taxon>rosids</taxon>
        <taxon>malvids</taxon>
        <taxon>Brassicales</taxon>
        <taxon>Brassicaceae</taxon>
        <taxon>Brassiceae</taxon>
        <taxon>Brassica</taxon>
    </lineage>
</organism>